<keyword evidence="3" id="KW-1185">Reference proteome</keyword>
<proteinExistence type="predicted"/>
<reference evidence="2 3" key="1">
    <citation type="journal article" date="2023" name="Hortic Res">
        <title>The complete reference genome for grapevine (Vitis vinifera L.) genetics and breeding.</title>
        <authorList>
            <person name="Shi X."/>
            <person name="Cao S."/>
            <person name="Wang X."/>
            <person name="Huang S."/>
            <person name="Wang Y."/>
            <person name="Liu Z."/>
            <person name="Liu W."/>
            <person name="Leng X."/>
            <person name="Peng Y."/>
            <person name="Wang N."/>
            <person name="Wang Y."/>
            <person name="Ma Z."/>
            <person name="Xu X."/>
            <person name="Zhang F."/>
            <person name="Xue H."/>
            <person name="Zhong H."/>
            <person name="Wang Y."/>
            <person name="Zhang K."/>
            <person name="Velt A."/>
            <person name="Avia K."/>
            <person name="Holtgrawe D."/>
            <person name="Grimplet J."/>
            <person name="Matus J.T."/>
            <person name="Ware D."/>
            <person name="Wu X."/>
            <person name="Wang H."/>
            <person name="Liu C."/>
            <person name="Fang Y."/>
            <person name="Rustenholz C."/>
            <person name="Cheng Z."/>
            <person name="Xiao H."/>
            <person name="Zhou Y."/>
        </authorList>
    </citation>
    <scope>NUCLEOTIDE SEQUENCE [LARGE SCALE GENOMIC DNA]</scope>
    <source>
        <strain evidence="3">cv. Pinot noir / PN40024</strain>
        <tissue evidence="2">Leaf</tissue>
    </source>
</reference>
<evidence type="ECO:0000259" key="1">
    <source>
        <dbReference type="Pfam" id="PF00005"/>
    </source>
</evidence>
<dbReference type="Gene3D" id="3.40.50.300">
    <property type="entry name" value="P-loop containing nucleotide triphosphate hydrolases"/>
    <property type="match status" value="1"/>
</dbReference>
<dbReference type="PANTHER" id="PTHR48040">
    <property type="entry name" value="PLEIOTROPIC DRUG RESISTANCE PROTEIN 1-LIKE ISOFORM X1"/>
    <property type="match status" value="1"/>
</dbReference>
<dbReference type="PANTHER" id="PTHR48040:SF35">
    <property type="entry name" value="ABC TRANSPORTER G FAMILY MEMBER 39-LIKE"/>
    <property type="match status" value="1"/>
</dbReference>
<evidence type="ECO:0000313" key="3">
    <source>
        <dbReference type="Proteomes" id="UP001227230"/>
    </source>
</evidence>
<dbReference type="Pfam" id="PF00005">
    <property type="entry name" value="ABC_tran"/>
    <property type="match status" value="1"/>
</dbReference>
<gene>
    <name evidence="2" type="ORF">VitviT2T_013655</name>
</gene>
<dbReference type="SUPFAM" id="SSF52540">
    <property type="entry name" value="P-loop containing nucleoside triphosphate hydrolases"/>
    <property type="match status" value="1"/>
</dbReference>
<name>A0ABY9CI64_VITVI</name>
<dbReference type="InterPro" id="IPR027417">
    <property type="entry name" value="P-loop_NTPase"/>
</dbReference>
<evidence type="ECO:0000313" key="2">
    <source>
        <dbReference type="EMBL" id="WJZ94830.1"/>
    </source>
</evidence>
<protein>
    <recommendedName>
        <fullName evidence="1">ABC transporter domain-containing protein</fullName>
    </recommendedName>
</protein>
<accession>A0ABY9CI64</accession>
<dbReference type="EMBL" id="CP126656">
    <property type="protein sequence ID" value="WJZ94830.1"/>
    <property type="molecule type" value="Genomic_DNA"/>
</dbReference>
<organism evidence="2 3">
    <name type="scientific">Vitis vinifera</name>
    <name type="common">Grape</name>
    <dbReference type="NCBI Taxonomy" id="29760"/>
    <lineage>
        <taxon>Eukaryota</taxon>
        <taxon>Viridiplantae</taxon>
        <taxon>Streptophyta</taxon>
        <taxon>Embryophyta</taxon>
        <taxon>Tracheophyta</taxon>
        <taxon>Spermatophyta</taxon>
        <taxon>Magnoliopsida</taxon>
        <taxon>eudicotyledons</taxon>
        <taxon>Gunneridae</taxon>
        <taxon>Pentapetalae</taxon>
        <taxon>rosids</taxon>
        <taxon>Vitales</taxon>
        <taxon>Vitaceae</taxon>
        <taxon>Viteae</taxon>
        <taxon>Vitis</taxon>
    </lineage>
</organism>
<feature type="domain" description="ABC transporter" evidence="1">
    <location>
        <begin position="141"/>
        <end position="263"/>
    </location>
</feature>
<dbReference type="Proteomes" id="UP001227230">
    <property type="component" value="Chromosome 9"/>
</dbReference>
<dbReference type="InterPro" id="IPR003439">
    <property type="entry name" value="ABC_transporter-like_ATP-bd"/>
</dbReference>
<sequence>MASAEITRTRASLRRTGSRFWTSSGREVFSRSARDEDDEEALKWAVIQKLPTYNRLKKGLLKGSEGDFSEVDIQNLGSREKKNLLERLVKTAVLKVHQDFLHNQTAFYDFLIMGFRVASIFFRVGIVLPEVEVRFEHLTVTGKVTYNGHGMEEFVPQRTAAYIGQHDNHIGEMTVRETLAFSAICQGVGFRYEMLAELARREKEANIKPDPDIDVFMKILGLDVCADTMVGNAMLRGISGGQKKRVTTGEMLVGPATALFMDEISTGLDSSTTS</sequence>